<evidence type="ECO:0000259" key="1">
    <source>
        <dbReference type="Pfam" id="PF04389"/>
    </source>
</evidence>
<dbReference type="OrthoDB" id="9764939at2"/>
<dbReference type="SUPFAM" id="SSF53187">
    <property type="entry name" value="Zn-dependent exopeptidases"/>
    <property type="match status" value="1"/>
</dbReference>
<dbReference type="RefSeq" id="WP_036122135.1">
    <property type="nucleotide sequence ID" value="NZ_BMET01000007.1"/>
</dbReference>
<accession>A0A084TIS2</accession>
<organism evidence="2 3">
    <name type="scientific">Mangrovimonas yunxiaonensis</name>
    <dbReference type="NCBI Taxonomy" id="1197477"/>
    <lineage>
        <taxon>Bacteria</taxon>
        <taxon>Pseudomonadati</taxon>
        <taxon>Bacteroidota</taxon>
        <taxon>Flavobacteriia</taxon>
        <taxon>Flavobacteriales</taxon>
        <taxon>Flavobacteriaceae</taxon>
        <taxon>Mangrovimonas</taxon>
    </lineage>
</organism>
<dbReference type="GO" id="GO:0006508">
    <property type="term" value="P:proteolysis"/>
    <property type="evidence" value="ECO:0007669"/>
    <property type="project" value="InterPro"/>
</dbReference>
<dbReference type="STRING" id="1197477.IA57_09060"/>
<dbReference type="GO" id="GO:0008235">
    <property type="term" value="F:metalloexopeptidase activity"/>
    <property type="evidence" value="ECO:0007669"/>
    <property type="project" value="InterPro"/>
</dbReference>
<dbReference type="Proteomes" id="UP000028521">
    <property type="component" value="Unassembled WGS sequence"/>
</dbReference>
<reference evidence="3" key="2">
    <citation type="submission" date="2014-07" db="EMBL/GenBank/DDBJ databases">
        <title>Genome sequence of Mangrovimonas yunxiaonensis.</title>
        <authorList>
            <person name="Li Y."/>
            <person name="Zheng T."/>
        </authorList>
    </citation>
    <scope>NUCLEOTIDE SEQUENCE [LARGE SCALE GENOMIC DNA]</scope>
    <source>
        <strain evidence="3">LY01</strain>
    </source>
</reference>
<comment type="caution">
    <text evidence="2">The sequence shown here is derived from an EMBL/GenBank/DDBJ whole genome shotgun (WGS) entry which is preliminary data.</text>
</comment>
<dbReference type="EMBL" id="JPFK01000007">
    <property type="protein sequence ID" value="KFB00608.1"/>
    <property type="molecule type" value="Genomic_DNA"/>
</dbReference>
<dbReference type="PANTHER" id="PTHR12147:SF26">
    <property type="entry name" value="PEPTIDASE M28 DOMAIN-CONTAINING PROTEIN"/>
    <property type="match status" value="1"/>
</dbReference>
<proteinExistence type="predicted"/>
<evidence type="ECO:0000313" key="3">
    <source>
        <dbReference type="Proteomes" id="UP000028521"/>
    </source>
</evidence>
<dbReference type="InterPro" id="IPR045175">
    <property type="entry name" value="M28_fam"/>
</dbReference>
<dbReference type="PANTHER" id="PTHR12147">
    <property type="entry name" value="METALLOPEPTIDASE M28 FAMILY MEMBER"/>
    <property type="match status" value="1"/>
</dbReference>
<dbReference type="InterPro" id="IPR007484">
    <property type="entry name" value="Peptidase_M28"/>
</dbReference>
<evidence type="ECO:0000313" key="2">
    <source>
        <dbReference type="EMBL" id="KFB00608.1"/>
    </source>
</evidence>
<sequence length="314" mass="35223">MKHIVLLFSVFMLFNCEKAKGQVQQATVSSEEIKNMVTYLSADSLHGRNTGTAGIENAAVYIETMFKQFNVSPYFESYRDHFEAKGKAAFNMVGFLEGNDPKLKNEVVIVGAHYDHIGVSKKIVATDSIANGANDNASGVSTVLAVAKYLSEHKTNKRSVMFALFSAEEMGLLGSEHLANKLKSQNINLYTMVNIEMVGVPFKDRDYTAFITGYNLSNMAERINHYTNTNFIGFSEVAQKYNLFRQSDNYAFYQAFKLPCHTISSCDLSNYDYYHHVDDEADKLDYSHMANLISKLIPAIEAISNTPTQEIKLL</sequence>
<name>A0A084TIS2_9FLAO</name>
<gene>
    <name evidence="2" type="ORF">IA57_09060</name>
</gene>
<dbReference type="Gene3D" id="3.40.630.10">
    <property type="entry name" value="Zn peptidases"/>
    <property type="match status" value="1"/>
</dbReference>
<keyword evidence="3" id="KW-1185">Reference proteome</keyword>
<feature type="domain" description="Peptidase M28" evidence="1">
    <location>
        <begin position="91"/>
        <end position="292"/>
    </location>
</feature>
<reference evidence="2 3" key="1">
    <citation type="journal article" date="2014" name="Genome Announc.">
        <title>Draft Genome Sequence of the Algicidal Bacterium Mangrovimonas yunxiaonensis Strain LY01.</title>
        <authorList>
            <person name="Li Y."/>
            <person name="Zhu H."/>
            <person name="Li C."/>
            <person name="Zhang H."/>
            <person name="Chen Z."/>
            <person name="Zheng W."/>
            <person name="Xu H."/>
            <person name="Zheng T."/>
        </authorList>
    </citation>
    <scope>NUCLEOTIDE SEQUENCE [LARGE SCALE GENOMIC DNA]</scope>
    <source>
        <strain evidence="2 3">LY01</strain>
    </source>
</reference>
<dbReference type="AlphaFoldDB" id="A0A084TIS2"/>
<dbReference type="eggNOG" id="COG2234">
    <property type="taxonomic scope" value="Bacteria"/>
</dbReference>
<dbReference type="Pfam" id="PF04389">
    <property type="entry name" value="Peptidase_M28"/>
    <property type="match status" value="1"/>
</dbReference>
<protein>
    <submittedName>
        <fullName evidence="2">Peptidase M28</fullName>
    </submittedName>
</protein>